<dbReference type="Proteomes" id="UP001054837">
    <property type="component" value="Unassembled WGS sequence"/>
</dbReference>
<name>A0AAV4UYQ3_9ARAC</name>
<protein>
    <submittedName>
        <fullName evidence="1">Uncharacterized protein</fullName>
    </submittedName>
</protein>
<proteinExistence type="predicted"/>
<keyword evidence="2" id="KW-1185">Reference proteome</keyword>
<dbReference type="EMBL" id="BPLQ01012142">
    <property type="protein sequence ID" value="GIY62873.1"/>
    <property type="molecule type" value="Genomic_DNA"/>
</dbReference>
<evidence type="ECO:0000313" key="1">
    <source>
        <dbReference type="EMBL" id="GIY62873.1"/>
    </source>
</evidence>
<accession>A0AAV4UYQ3</accession>
<reference evidence="1 2" key="1">
    <citation type="submission" date="2021-06" db="EMBL/GenBank/DDBJ databases">
        <title>Caerostris darwini draft genome.</title>
        <authorList>
            <person name="Kono N."/>
            <person name="Arakawa K."/>
        </authorList>
    </citation>
    <scope>NUCLEOTIDE SEQUENCE [LARGE SCALE GENOMIC DNA]</scope>
</reference>
<comment type="caution">
    <text evidence="1">The sequence shown here is derived from an EMBL/GenBank/DDBJ whole genome shotgun (WGS) entry which is preliminary data.</text>
</comment>
<sequence length="79" mass="9055">MKWAVGCSLIRVWLDTEIRTFRTSARDCRGYIVGGLFSRLKEDFFSGCVEDSRRLFQLSTEMSKETGTAFSWTPKMTGC</sequence>
<dbReference type="AlphaFoldDB" id="A0AAV4UYQ3"/>
<evidence type="ECO:0000313" key="2">
    <source>
        <dbReference type="Proteomes" id="UP001054837"/>
    </source>
</evidence>
<organism evidence="1 2">
    <name type="scientific">Caerostris darwini</name>
    <dbReference type="NCBI Taxonomy" id="1538125"/>
    <lineage>
        <taxon>Eukaryota</taxon>
        <taxon>Metazoa</taxon>
        <taxon>Ecdysozoa</taxon>
        <taxon>Arthropoda</taxon>
        <taxon>Chelicerata</taxon>
        <taxon>Arachnida</taxon>
        <taxon>Araneae</taxon>
        <taxon>Araneomorphae</taxon>
        <taxon>Entelegynae</taxon>
        <taxon>Araneoidea</taxon>
        <taxon>Araneidae</taxon>
        <taxon>Caerostris</taxon>
    </lineage>
</organism>
<gene>
    <name evidence="1" type="ORF">CDAR_122721</name>
</gene>